<evidence type="ECO:0000256" key="1">
    <source>
        <dbReference type="ARBA" id="ARBA00008945"/>
    </source>
</evidence>
<dbReference type="InterPro" id="IPR020568">
    <property type="entry name" value="Ribosomal_Su5_D2-typ_SF"/>
</dbReference>
<dbReference type="FunFam" id="3.30.230.10:FF:000002">
    <property type="entry name" value="30S ribosomal protein S5"/>
    <property type="match status" value="1"/>
</dbReference>
<evidence type="ECO:0000256" key="5">
    <source>
        <dbReference type="ARBA" id="ARBA00035519"/>
    </source>
</evidence>
<dbReference type="SUPFAM" id="SSF54211">
    <property type="entry name" value="Ribosomal protein S5 domain 2-like"/>
    <property type="match status" value="1"/>
</dbReference>
<name>A0A2M8EXL6_9BACT</name>
<accession>A0A2M8EXL6</accession>
<feature type="domain" description="S5 DRBM" evidence="9">
    <location>
        <begin position="14"/>
        <end position="77"/>
    </location>
</feature>
<dbReference type="GO" id="GO:0006412">
    <property type="term" value="P:translation"/>
    <property type="evidence" value="ECO:0007669"/>
    <property type="project" value="InterPro"/>
</dbReference>
<dbReference type="Pfam" id="PF00333">
    <property type="entry name" value="Ribosomal_S5"/>
    <property type="match status" value="1"/>
</dbReference>
<reference evidence="11" key="1">
    <citation type="submission" date="2017-09" db="EMBL/GenBank/DDBJ databases">
        <title>Depth-based differentiation of microbial function through sediment-hosted aquifers and enrichment of novel symbionts in the deep terrestrial subsurface.</title>
        <authorList>
            <person name="Probst A.J."/>
            <person name="Ladd B."/>
            <person name="Jarett J.K."/>
            <person name="Geller-Mcgrath D.E."/>
            <person name="Sieber C.M.K."/>
            <person name="Emerson J.B."/>
            <person name="Anantharaman K."/>
            <person name="Thomas B.C."/>
            <person name="Malmstrom R."/>
            <person name="Stieglmeier M."/>
            <person name="Klingl A."/>
            <person name="Woyke T."/>
            <person name="Ryan C.M."/>
            <person name="Banfield J.F."/>
        </authorList>
    </citation>
    <scope>NUCLEOTIDE SEQUENCE [LARGE SCALE GENOMIC DNA]</scope>
</reference>
<evidence type="ECO:0000259" key="9">
    <source>
        <dbReference type="PROSITE" id="PS50881"/>
    </source>
</evidence>
<dbReference type="InterPro" id="IPR013810">
    <property type="entry name" value="Ribosomal_uS5_N"/>
</dbReference>
<evidence type="ECO:0000256" key="6">
    <source>
        <dbReference type="PROSITE-ProRule" id="PRU00268"/>
    </source>
</evidence>
<dbReference type="GO" id="GO:0005737">
    <property type="term" value="C:cytoplasm"/>
    <property type="evidence" value="ECO:0007669"/>
    <property type="project" value="UniProtKB-ARBA"/>
</dbReference>
<evidence type="ECO:0000256" key="7">
    <source>
        <dbReference type="RuleBase" id="RU003823"/>
    </source>
</evidence>
<dbReference type="GO" id="GO:0003723">
    <property type="term" value="F:RNA binding"/>
    <property type="evidence" value="ECO:0007669"/>
    <property type="project" value="InterPro"/>
</dbReference>
<evidence type="ECO:0000256" key="2">
    <source>
        <dbReference type="ARBA" id="ARBA00022980"/>
    </source>
</evidence>
<gene>
    <name evidence="10" type="ORF">CO051_05050</name>
</gene>
<feature type="region of interest" description="Disordered" evidence="8">
    <location>
        <begin position="182"/>
        <end position="220"/>
    </location>
</feature>
<dbReference type="PROSITE" id="PS50881">
    <property type="entry name" value="S5_DSRBD"/>
    <property type="match status" value="1"/>
</dbReference>
<dbReference type="AlphaFoldDB" id="A0A2M8EXL6"/>
<dbReference type="PANTHER" id="PTHR48277">
    <property type="entry name" value="MITOCHONDRIAL RIBOSOMAL PROTEIN S5"/>
    <property type="match status" value="1"/>
</dbReference>
<evidence type="ECO:0000313" key="10">
    <source>
        <dbReference type="EMBL" id="PJC30763.1"/>
    </source>
</evidence>
<feature type="compositionally biased region" description="Basic residues" evidence="8">
    <location>
        <begin position="202"/>
        <end position="220"/>
    </location>
</feature>
<evidence type="ECO:0000256" key="3">
    <source>
        <dbReference type="ARBA" id="ARBA00023274"/>
    </source>
</evidence>
<dbReference type="Gene3D" id="3.30.230.10">
    <property type="match status" value="1"/>
</dbReference>
<evidence type="ECO:0000256" key="4">
    <source>
        <dbReference type="ARBA" id="ARBA00035255"/>
    </source>
</evidence>
<dbReference type="Proteomes" id="UP000231383">
    <property type="component" value="Unassembled WGS sequence"/>
</dbReference>
<dbReference type="InterPro" id="IPR014721">
    <property type="entry name" value="Ribsml_uS5_D2-typ_fold_subgr"/>
</dbReference>
<feature type="compositionally biased region" description="Basic and acidic residues" evidence="8">
    <location>
        <begin position="182"/>
        <end position="201"/>
    </location>
</feature>
<dbReference type="GO" id="GO:1990904">
    <property type="term" value="C:ribonucleoprotein complex"/>
    <property type="evidence" value="ECO:0007669"/>
    <property type="project" value="UniProtKB-UniRule"/>
</dbReference>
<comment type="caution">
    <text evidence="10">The sequence shown here is derived from an EMBL/GenBank/DDBJ whole genome shotgun (WGS) entry which is preliminary data.</text>
</comment>
<dbReference type="InterPro" id="IPR005324">
    <property type="entry name" value="Ribosomal_uS5_C"/>
</dbReference>
<protein>
    <recommendedName>
        <fullName evidence="4">Small ribosomal subunit protein uS5</fullName>
    </recommendedName>
    <alternativeName>
        <fullName evidence="5">30S ribosomal protein S5</fullName>
    </alternativeName>
</protein>
<proteinExistence type="inferred from homology"/>
<evidence type="ECO:0000256" key="8">
    <source>
        <dbReference type="SAM" id="MobiDB-lite"/>
    </source>
</evidence>
<dbReference type="EMBL" id="PFSC01000127">
    <property type="protein sequence ID" value="PJC30763.1"/>
    <property type="molecule type" value="Genomic_DNA"/>
</dbReference>
<sequence>MIKRRQKSKEESEYDERVLTIRRVSKKTTGGNYVTFSALVAVGDGKGNVGVGLGRGREVPPAINKGITQAKRRMVHLPIFNDTIPHEIRIKYKSSRLLLKPAPPGSGLKLGGVVRSIMDIAGIQNASGKIIGSRNQITNAYAVIEAIKQLKPRIVKGKTISAEKPQEVSEVKADVVEKPEVIEKPKEVKEPKKEIKKEVKKVTKPTKKVAKKKPTKEKSA</sequence>
<dbReference type="InterPro" id="IPR000851">
    <property type="entry name" value="Ribosomal_uS5"/>
</dbReference>
<dbReference type="GO" id="GO:0003735">
    <property type="term" value="F:structural constituent of ribosome"/>
    <property type="evidence" value="ECO:0007669"/>
    <property type="project" value="UniProtKB-UniRule"/>
</dbReference>
<organism evidence="10 11">
    <name type="scientific">Candidatus Roizmanbacteria bacterium CG_4_9_14_0_2_um_filter_39_13</name>
    <dbReference type="NCBI Taxonomy" id="1974839"/>
    <lineage>
        <taxon>Bacteria</taxon>
        <taxon>Candidatus Roizmaniibacteriota</taxon>
    </lineage>
</organism>
<dbReference type="Pfam" id="PF03719">
    <property type="entry name" value="Ribosomal_S5_C"/>
    <property type="match status" value="1"/>
</dbReference>
<dbReference type="GO" id="GO:0005840">
    <property type="term" value="C:ribosome"/>
    <property type="evidence" value="ECO:0007669"/>
    <property type="project" value="UniProtKB-KW"/>
</dbReference>
<evidence type="ECO:0000313" key="11">
    <source>
        <dbReference type="Proteomes" id="UP000231383"/>
    </source>
</evidence>
<dbReference type="Gene3D" id="3.30.160.20">
    <property type="match status" value="1"/>
</dbReference>
<dbReference type="SUPFAM" id="SSF54768">
    <property type="entry name" value="dsRNA-binding domain-like"/>
    <property type="match status" value="1"/>
</dbReference>
<keyword evidence="2 6" id="KW-0689">Ribosomal protein</keyword>
<comment type="similarity">
    <text evidence="1 7">Belongs to the universal ribosomal protein uS5 family.</text>
</comment>
<keyword evidence="3 6" id="KW-0687">Ribonucleoprotein</keyword>
<dbReference type="PANTHER" id="PTHR48277:SF1">
    <property type="entry name" value="MITOCHONDRIAL RIBOSOMAL PROTEIN S5"/>
    <property type="match status" value="1"/>
</dbReference>